<evidence type="ECO:0000313" key="5">
    <source>
        <dbReference type="Proteomes" id="UP000467700"/>
    </source>
</evidence>
<dbReference type="GO" id="GO:0006351">
    <property type="term" value="P:DNA-templated transcription"/>
    <property type="evidence" value="ECO:0007669"/>
    <property type="project" value="InterPro"/>
</dbReference>
<dbReference type="PROSITE" id="PS50048">
    <property type="entry name" value="ZN2_CY6_FUNGAL_2"/>
    <property type="match status" value="1"/>
</dbReference>
<dbReference type="Pfam" id="PF04082">
    <property type="entry name" value="Fungal_trans"/>
    <property type="match status" value="1"/>
</dbReference>
<proteinExistence type="predicted"/>
<name>A0A8S0WYV6_CYCAE</name>
<dbReference type="InterPro" id="IPR001138">
    <property type="entry name" value="Zn2Cys6_DnaBD"/>
</dbReference>
<dbReference type="InterPro" id="IPR050987">
    <property type="entry name" value="AtrR-like"/>
</dbReference>
<keyword evidence="1" id="KW-0479">Metal-binding</keyword>
<dbReference type="PANTHER" id="PTHR46910:SF38">
    <property type="entry name" value="ZN(2)-C6 FUNGAL-TYPE DOMAIN-CONTAINING PROTEIN"/>
    <property type="match status" value="1"/>
</dbReference>
<dbReference type="InterPro" id="IPR007219">
    <property type="entry name" value="XnlR_reg_dom"/>
</dbReference>
<feature type="domain" description="Zn(2)-C6 fungal-type" evidence="3">
    <location>
        <begin position="16"/>
        <end position="49"/>
    </location>
</feature>
<dbReference type="PROSITE" id="PS00463">
    <property type="entry name" value="ZN2_CY6_FUNGAL_1"/>
    <property type="match status" value="1"/>
</dbReference>
<dbReference type="SMART" id="SM00066">
    <property type="entry name" value="GAL4"/>
    <property type="match status" value="1"/>
</dbReference>
<accession>A0A8S0WYV6</accession>
<organism evidence="4 5">
    <name type="scientific">Cyclocybe aegerita</name>
    <name type="common">Black poplar mushroom</name>
    <name type="synonym">Agrocybe aegerita</name>
    <dbReference type="NCBI Taxonomy" id="1973307"/>
    <lineage>
        <taxon>Eukaryota</taxon>
        <taxon>Fungi</taxon>
        <taxon>Dikarya</taxon>
        <taxon>Basidiomycota</taxon>
        <taxon>Agaricomycotina</taxon>
        <taxon>Agaricomycetes</taxon>
        <taxon>Agaricomycetidae</taxon>
        <taxon>Agaricales</taxon>
        <taxon>Agaricineae</taxon>
        <taxon>Bolbitiaceae</taxon>
        <taxon>Cyclocybe</taxon>
    </lineage>
</organism>
<dbReference type="SMART" id="SM00906">
    <property type="entry name" value="Fungal_trans"/>
    <property type="match status" value="1"/>
</dbReference>
<keyword evidence="2" id="KW-0539">Nucleus</keyword>
<evidence type="ECO:0000259" key="3">
    <source>
        <dbReference type="PROSITE" id="PS50048"/>
    </source>
</evidence>
<sequence>MSYTSDLLATSRRQRACDMCRRRRARCDGTYQSGSKCSNCTLQGFSCTYVEQSTRRSTSKKYVSRLEDRLHELEKALQALCPEETNYEEWIESLCEDQDDTVPRSTSRAKSELLKNMATARTSHFEDSPHSGDDEDDSAVLASSLRTDRFFGKSSGEEFVRTALSIRQQYIGRNNRPILTHRREEFWIPRPWEIRPNIASTRRFSFPEPDLAKELVELYFVHVNLFTPLLHRLTFDKSLRDGLHYSREGFADVYLLVCSNGARFSSDPRARSDGEDSQLAAGWKWYNQVETGKTSLLSLPSLYDIQVACLRMVFIQNSTSPMVVWPLLGMAIRLAQDVGAHRRKSTTPTVEDELWKRAFWVLFCGDRLMSLSMGRPFIIQEEDFDLDLPIDCDDDYWEHPDPQKRFKQPPNKPSLITAFIMAIKLTRILATCGRAIYPISKASISLIHGDKYRRSDFVAELDASVNQWLASMPPHLSWDPLNQTNDKFFNQSAMLYSMCYFTQIFIHRPPILSLKGHLSPQALKSLGACTSAAHACIDIAEAQLQRGLPQAPIGQLATFNSCLVLLLKVWGEKAGSPTQSPSTSTDENPDLEQVRKGLHVLRSLERQWIHAGRFRDTLLSLFPGFEAPDCESGTTDTQSPASQLDILLHSNRPRLPHANSKYSGLPASQQDAYTEFALAGIPLSGNSPWNHVISGWPNSYIADESDTHPPEFQPVGLPSLSPGGTTPVTASTCTPNGFGEMDVGQTSSNPDVLGPAVYHGLQGSLHGDECFYENDVFGMWVNDAPPDVE</sequence>
<dbReference type="AlphaFoldDB" id="A0A8S0WYV6"/>
<dbReference type="EMBL" id="CACVBS010000035">
    <property type="protein sequence ID" value="CAA7262248.1"/>
    <property type="molecule type" value="Genomic_DNA"/>
</dbReference>
<dbReference type="InterPro" id="IPR036864">
    <property type="entry name" value="Zn2-C6_fun-type_DNA-bd_sf"/>
</dbReference>
<comment type="caution">
    <text evidence="4">The sequence shown here is derived from an EMBL/GenBank/DDBJ whole genome shotgun (WGS) entry which is preliminary data.</text>
</comment>
<dbReference type="Proteomes" id="UP000467700">
    <property type="component" value="Unassembled WGS sequence"/>
</dbReference>
<dbReference type="Pfam" id="PF00172">
    <property type="entry name" value="Zn_clus"/>
    <property type="match status" value="1"/>
</dbReference>
<dbReference type="OrthoDB" id="4456959at2759"/>
<reference evidence="4 5" key="1">
    <citation type="submission" date="2020-01" db="EMBL/GenBank/DDBJ databases">
        <authorList>
            <person name="Gupta K D."/>
        </authorList>
    </citation>
    <scope>NUCLEOTIDE SEQUENCE [LARGE SCALE GENOMIC DNA]</scope>
</reference>
<dbReference type="CDD" id="cd12148">
    <property type="entry name" value="fungal_TF_MHR"/>
    <property type="match status" value="1"/>
</dbReference>
<evidence type="ECO:0000256" key="2">
    <source>
        <dbReference type="ARBA" id="ARBA00023242"/>
    </source>
</evidence>
<dbReference type="Gene3D" id="4.10.240.10">
    <property type="entry name" value="Zn(2)-C6 fungal-type DNA-binding domain"/>
    <property type="match status" value="1"/>
</dbReference>
<protein>
    <recommendedName>
        <fullName evidence="3">Zn(2)-C6 fungal-type domain-containing protein</fullName>
    </recommendedName>
</protein>
<evidence type="ECO:0000313" key="4">
    <source>
        <dbReference type="EMBL" id="CAA7262248.1"/>
    </source>
</evidence>
<dbReference type="GO" id="GO:0000981">
    <property type="term" value="F:DNA-binding transcription factor activity, RNA polymerase II-specific"/>
    <property type="evidence" value="ECO:0007669"/>
    <property type="project" value="InterPro"/>
</dbReference>
<dbReference type="PANTHER" id="PTHR46910">
    <property type="entry name" value="TRANSCRIPTION FACTOR PDR1"/>
    <property type="match status" value="1"/>
</dbReference>
<gene>
    <name evidence="4" type="ORF">AAE3_LOCUS4418</name>
</gene>
<dbReference type="GO" id="GO:0008270">
    <property type="term" value="F:zinc ion binding"/>
    <property type="evidence" value="ECO:0007669"/>
    <property type="project" value="InterPro"/>
</dbReference>
<dbReference type="SUPFAM" id="SSF57701">
    <property type="entry name" value="Zn2/Cys6 DNA-binding domain"/>
    <property type="match status" value="1"/>
</dbReference>
<keyword evidence="5" id="KW-1185">Reference proteome</keyword>
<evidence type="ECO:0000256" key="1">
    <source>
        <dbReference type="ARBA" id="ARBA00022723"/>
    </source>
</evidence>
<dbReference type="GO" id="GO:0003677">
    <property type="term" value="F:DNA binding"/>
    <property type="evidence" value="ECO:0007669"/>
    <property type="project" value="InterPro"/>
</dbReference>
<dbReference type="CDD" id="cd00067">
    <property type="entry name" value="GAL4"/>
    <property type="match status" value="1"/>
</dbReference>